<protein>
    <recommendedName>
        <fullName evidence="1">Methyltransferase type 11 domain-containing protein</fullName>
    </recommendedName>
</protein>
<gene>
    <name evidence="2" type="ORF">MGEO_16285</name>
</gene>
<keyword evidence="3" id="KW-1185">Reference proteome</keyword>
<dbReference type="AlphaFoldDB" id="A0A1X4NHS2"/>
<dbReference type="InterPro" id="IPR013216">
    <property type="entry name" value="Methyltransf_11"/>
</dbReference>
<sequence length="206" mass="22173">MSDHNLERAYSIKGASDARALYDDWAKSYDSSFSASHGYIAPREVARVFLSEAGTNGPVLDIGAGTGLLAEHLPGLEVDGIDISQAMLDQAAAKGLYRNRICTDLTKKLPMADEAYGGFVSSGTFTHGHVGPEVFPELMRVARPGALFACGVIPPVFDGAGFGSRLALMVAHRLISPVTFHDIPIYENADHDHAQDRGLVMVFRKL</sequence>
<evidence type="ECO:0000313" key="2">
    <source>
        <dbReference type="EMBL" id="OSQ47307.1"/>
    </source>
</evidence>
<dbReference type="CDD" id="cd02440">
    <property type="entry name" value="AdoMet_MTases"/>
    <property type="match status" value="1"/>
</dbReference>
<reference evidence="2 3" key="1">
    <citation type="submission" date="2014-03" db="EMBL/GenBank/DDBJ databases">
        <title>The draft genome sequence of Marivita geojedonensis KCTC 23882.</title>
        <authorList>
            <person name="Lai Q."/>
            <person name="Shao Z."/>
        </authorList>
    </citation>
    <scope>NUCLEOTIDE SEQUENCE [LARGE SCALE GENOMIC DNA]</scope>
    <source>
        <strain evidence="2 3">DPG-138</strain>
    </source>
</reference>
<dbReference type="Proteomes" id="UP000193926">
    <property type="component" value="Unassembled WGS sequence"/>
</dbReference>
<evidence type="ECO:0000313" key="3">
    <source>
        <dbReference type="Proteomes" id="UP000193926"/>
    </source>
</evidence>
<dbReference type="SUPFAM" id="SSF53335">
    <property type="entry name" value="S-adenosyl-L-methionine-dependent methyltransferases"/>
    <property type="match status" value="1"/>
</dbReference>
<dbReference type="RefSeq" id="WP_085640312.1">
    <property type="nucleotide sequence ID" value="NZ_JFKC01000020.1"/>
</dbReference>
<proteinExistence type="predicted"/>
<comment type="caution">
    <text evidence="2">The sequence shown here is derived from an EMBL/GenBank/DDBJ whole genome shotgun (WGS) entry which is preliminary data.</text>
</comment>
<accession>A0A1X4NHS2</accession>
<dbReference type="EMBL" id="JFKC01000020">
    <property type="protein sequence ID" value="OSQ47307.1"/>
    <property type="molecule type" value="Genomic_DNA"/>
</dbReference>
<dbReference type="PANTHER" id="PTHR43591">
    <property type="entry name" value="METHYLTRANSFERASE"/>
    <property type="match status" value="1"/>
</dbReference>
<dbReference type="GO" id="GO:0008757">
    <property type="term" value="F:S-adenosylmethionine-dependent methyltransferase activity"/>
    <property type="evidence" value="ECO:0007669"/>
    <property type="project" value="InterPro"/>
</dbReference>
<name>A0A1X4NHS2_9RHOB</name>
<organism evidence="2 3">
    <name type="scientific">Marivita geojedonensis</name>
    <dbReference type="NCBI Taxonomy" id="1123756"/>
    <lineage>
        <taxon>Bacteria</taxon>
        <taxon>Pseudomonadati</taxon>
        <taxon>Pseudomonadota</taxon>
        <taxon>Alphaproteobacteria</taxon>
        <taxon>Rhodobacterales</taxon>
        <taxon>Roseobacteraceae</taxon>
        <taxon>Marivita</taxon>
    </lineage>
</organism>
<dbReference type="OrthoDB" id="9807911at2"/>
<dbReference type="Gene3D" id="3.40.50.150">
    <property type="entry name" value="Vaccinia Virus protein VP39"/>
    <property type="match status" value="1"/>
</dbReference>
<feature type="domain" description="Methyltransferase type 11" evidence="1">
    <location>
        <begin position="60"/>
        <end position="150"/>
    </location>
</feature>
<dbReference type="Pfam" id="PF08241">
    <property type="entry name" value="Methyltransf_11"/>
    <property type="match status" value="1"/>
</dbReference>
<dbReference type="InterPro" id="IPR029063">
    <property type="entry name" value="SAM-dependent_MTases_sf"/>
</dbReference>
<dbReference type="PANTHER" id="PTHR43591:SF110">
    <property type="entry name" value="RHODANESE DOMAIN-CONTAINING PROTEIN"/>
    <property type="match status" value="1"/>
</dbReference>
<evidence type="ECO:0000259" key="1">
    <source>
        <dbReference type="Pfam" id="PF08241"/>
    </source>
</evidence>
<dbReference type="STRING" id="1123756.MGEO_16285"/>